<dbReference type="Pfam" id="PF10358">
    <property type="entry name" value="NT-C2"/>
    <property type="match status" value="1"/>
</dbReference>
<comment type="caution">
    <text evidence="4">The sequence shown here is derived from an EMBL/GenBank/DDBJ whole genome shotgun (WGS) entry which is preliminary data.</text>
</comment>
<dbReference type="PANTHER" id="PTHR47270:SF13">
    <property type="entry name" value="HEAVY CHAIN-LIKE PROTEIN, PUTATIVE-RELATED"/>
    <property type="match status" value="1"/>
</dbReference>
<dbReference type="Proteomes" id="UP001314170">
    <property type="component" value="Unassembled WGS sequence"/>
</dbReference>
<proteinExistence type="predicted"/>
<name>A0AAV1QX23_9ROSI</name>
<evidence type="ECO:0000256" key="1">
    <source>
        <dbReference type="SAM" id="Coils"/>
    </source>
</evidence>
<feature type="compositionally biased region" description="Polar residues" evidence="2">
    <location>
        <begin position="266"/>
        <end position="295"/>
    </location>
</feature>
<dbReference type="EMBL" id="CAWUPB010000850">
    <property type="protein sequence ID" value="CAK7325355.1"/>
    <property type="molecule type" value="Genomic_DNA"/>
</dbReference>
<sequence>MFRLHKHKSDKFGDRLNFKFSSFQALQVPKGWDKLFVYIISVETGKTLSKSGKGSVRNGSCRWTESLTESISVSESNASEEIDECLFKFVVSMGSSRSGILGEATVNLASYRNAETAVPVSLPLKKCNYGTILLVRIQCLTPRAKPRDEQFEETGSYAEDVIAVDYNDMENKSDVSDSSFTRSVGSSSSSHLENTSRTGEHSRELSFSASGSRYSFDSMEGSLDYSLQNNLTGTMSNHIGRQDSSGSQNSSYGSYSFNDSSRSNHLPFNSTSRSHLQNQRESLNQVSRTVASSPLRNADSSKDLLEAAEVTIEELRAEARMWEQNARRVMTDLEKLQKDLSDQSKRRASLEMELSESHRECDGLKQEIEQLRILLEESIAKQTTTEKLKFQAKEMDNFQKELEDELKFQKETNANLALQLKKTQESNIELVSILQELEDTIEKQKIEISDLSKIQSKSQKAGKYNHEVKDSKETEPSKNFFAEDTREAFCDSEMEDSTVEHELGYLPVCSKPEGNRKLELELQQLQDSQKKLESTIHFLERSLEDKIHAIDDERSLKTQTLMDCEAEWRDKLAIKEEKITDLEAKLFEALSPCGFQNGGDRDLIKDIEVLRQRMEELERDCSELTEENLKLLLKLKESEKYPPTCGASTNSSSNECLGNHSFFNSESEVRKLRSQICKLEEEPIKKEIINQELSTDHLQIQCADLVKMCADLELQLQASKDKILYLDSELCKHHARAELQEIEIATLQERLEHYEEMETGANDHPADICTDVKLSDSHATAEMAKTLSELQEHIRSCLANVKKQQYDLCLPANGESSSAFDKPVISNFTDLFNQNEQAKAILNSFVQLKDLFEAKSALSKSEVQQSEKVRAEVANPDELWNNLEAYNIGENSFSTSGPRPESLRMESKPEMTDLEKELLEKTSDMDKLNSLKEQEIDALRRIQMELETQICNLQNEKQQLEQNLEVTVRESMVTSKCLDDLRNEMTVLSSNTDLQASAKEISERRLAELESGKLELEVHLSELEKENIQLSERICGLEAQLRYLTNDRELNLVELHNSESCNMSLREEMRRLEGELEAQKVDTKQKLQDMQKRWLEAQEECEYLKVANPKLQTTAESLIEECSLLQKSNAELRKQKMELHEHCTVLEAELRDSEKVFSDMSKEVEALEGKYILLQEEIASKEQALSIELDSLLQDNKKYKEKLAMEESLLNQTHLEKTVEVGNLQREIAHLTEQISATHDEKERTASGAVIEVSHLRSDKAMLEASLQEVQGKLELSESNLSTLQMESEIRVLGLMHELAASKQNQEVLMADHERLLELLEDVKSNEEKHKSIVKGLELKLKASEYERQQVTEETSSLKIQLQKTSLLQDEILGLKRSLNEVKFENQKLEASLQMLSGDYEELKAEKILSMQKIPDMQRAVAELEDCKRSKVALEEKLLRLEGDLTAREAIGAQDAELKNELSRVKRANSEFQRKIRYLEEEKQEGLKRTQALEKELKQRKAANQDQHQSNNASLPSSPESSDMNTSTSDELNPSQAGTKSNFNSGNIPVIGANTLSKIQQLENELAEALEANDMYKAQLKSLLTEGQKDVPKKLMDEDELVKGDKYEGKISSLQTELKDLQERYFDISLKYAEVEAERQKLVLKLKTVNTGRRWFS</sequence>
<feature type="coiled-coil region" evidence="1">
    <location>
        <begin position="911"/>
        <end position="970"/>
    </location>
</feature>
<gene>
    <name evidence="4" type="ORF">DCAF_LOCUS3029</name>
</gene>
<feature type="compositionally biased region" description="Low complexity" evidence="2">
    <location>
        <begin position="244"/>
        <end position="264"/>
    </location>
</feature>
<dbReference type="PANTHER" id="PTHR47270">
    <property type="entry name" value="PROTEIN MLP1-LIKE"/>
    <property type="match status" value="1"/>
</dbReference>
<accession>A0AAV1QX23</accession>
<organism evidence="4 5">
    <name type="scientific">Dovyalis caffra</name>
    <dbReference type="NCBI Taxonomy" id="77055"/>
    <lineage>
        <taxon>Eukaryota</taxon>
        <taxon>Viridiplantae</taxon>
        <taxon>Streptophyta</taxon>
        <taxon>Embryophyta</taxon>
        <taxon>Tracheophyta</taxon>
        <taxon>Spermatophyta</taxon>
        <taxon>Magnoliopsida</taxon>
        <taxon>eudicotyledons</taxon>
        <taxon>Gunneridae</taxon>
        <taxon>Pentapetalae</taxon>
        <taxon>rosids</taxon>
        <taxon>fabids</taxon>
        <taxon>Malpighiales</taxon>
        <taxon>Salicaceae</taxon>
        <taxon>Flacourtieae</taxon>
        <taxon>Dovyalis</taxon>
    </lineage>
</organism>
<keyword evidence="1" id="KW-0175">Coiled coil</keyword>
<evidence type="ECO:0000313" key="5">
    <source>
        <dbReference type="Proteomes" id="UP001314170"/>
    </source>
</evidence>
<feature type="compositionally biased region" description="Low complexity" evidence="2">
    <location>
        <begin position="176"/>
        <end position="190"/>
    </location>
</feature>
<feature type="region of interest" description="Disordered" evidence="2">
    <location>
        <begin position="1497"/>
        <end position="1546"/>
    </location>
</feature>
<feature type="coiled-coil region" evidence="1">
    <location>
        <begin position="1006"/>
        <end position="1354"/>
    </location>
</feature>
<feature type="compositionally biased region" description="Polar residues" evidence="2">
    <location>
        <begin position="1502"/>
        <end position="1546"/>
    </location>
</feature>
<feature type="compositionally biased region" description="Polar residues" evidence="2">
    <location>
        <begin position="234"/>
        <end position="243"/>
    </location>
</feature>
<reference evidence="4 5" key="1">
    <citation type="submission" date="2024-01" db="EMBL/GenBank/DDBJ databases">
        <authorList>
            <person name="Waweru B."/>
        </authorList>
    </citation>
    <scope>NUCLEOTIDE SEQUENCE [LARGE SCALE GENOMIC DNA]</scope>
</reference>
<feature type="coiled-coil region" evidence="1">
    <location>
        <begin position="1552"/>
        <end position="1638"/>
    </location>
</feature>
<feature type="region of interest" description="Disordered" evidence="2">
    <location>
        <begin position="172"/>
        <end position="207"/>
    </location>
</feature>
<feature type="coiled-coil region" evidence="1">
    <location>
        <begin position="515"/>
        <end position="634"/>
    </location>
</feature>
<protein>
    <recommendedName>
        <fullName evidence="3">C2 NT-type domain-containing protein</fullName>
    </recommendedName>
</protein>
<dbReference type="InterPro" id="IPR019448">
    <property type="entry name" value="NT-C2"/>
</dbReference>
<keyword evidence="5" id="KW-1185">Reference proteome</keyword>
<evidence type="ECO:0000313" key="4">
    <source>
        <dbReference type="EMBL" id="CAK7325355.1"/>
    </source>
</evidence>
<feature type="domain" description="C2 NT-type" evidence="3">
    <location>
        <begin position="6"/>
        <end position="141"/>
    </location>
</feature>
<evidence type="ECO:0000259" key="3">
    <source>
        <dbReference type="PROSITE" id="PS51840"/>
    </source>
</evidence>
<evidence type="ECO:0000256" key="2">
    <source>
        <dbReference type="SAM" id="MobiDB-lite"/>
    </source>
</evidence>
<feature type="region of interest" description="Disordered" evidence="2">
    <location>
        <begin position="234"/>
        <end position="297"/>
    </location>
</feature>
<feature type="coiled-coil region" evidence="1">
    <location>
        <begin position="298"/>
        <end position="454"/>
    </location>
</feature>
<dbReference type="PROSITE" id="PS51840">
    <property type="entry name" value="C2_NT"/>
    <property type="match status" value="1"/>
</dbReference>